<evidence type="ECO:0000313" key="4">
    <source>
        <dbReference type="Proteomes" id="UP000752012"/>
    </source>
</evidence>
<protein>
    <recommendedName>
        <fullName evidence="5">Sporulation protein YjcZ</fullName>
    </recommendedName>
</protein>
<keyword evidence="2" id="KW-0732">Signal</keyword>
<dbReference type="Proteomes" id="UP000752012">
    <property type="component" value="Unassembled WGS sequence"/>
</dbReference>
<comment type="caution">
    <text evidence="3">The sequence shown here is derived from an EMBL/GenBank/DDBJ whole genome shotgun (WGS) entry which is preliminary data.</text>
</comment>
<dbReference type="EMBL" id="JAATHJ010000007">
    <property type="protein sequence ID" value="NJP37232.1"/>
    <property type="molecule type" value="Genomic_DNA"/>
</dbReference>
<keyword evidence="1" id="KW-1133">Transmembrane helix</keyword>
<evidence type="ECO:0008006" key="5">
    <source>
        <dbReference type="Google" id="ProtNLM"/>
    </source>
</evidence>
<feature type="chain" id="PRO_5037467516" description="Sporulation protein YjcZ" evidence="2">
    <location>
        <begin position="26"/>
        <end position="61"/>
    </location>
</feature>
<feature type="signal peptide" evidence="2">
    <location>
        <begin position="1"/>
        <end position="25"/>
    </location>
</feature>
<evidence type="ECO:0000256" key="2">
    <source>
        <dbReference type="SAM" id="SignalP"/>
    </source>
</evidence>
<dbReference type="AlphaFoldDB" id="A0A969PX38"/>
<evidence type="ECO:0000313" key="3">
    <source>
        <dbReference type="EMBL" id="NJP37232.1"/>
    </source>
</evidence>
<reference evidence="3 4" key="1">
    <citation type="submission" date="2020-03" db="EMBL/GenBank/DDBJ databases">
        <title>Assessment of the enzymatic potential of alkaline-tolerant lipase obtained from Bacillus luteus H11 (technogenic soil) for the bioremediation of saline soils contaminated with petroleum substances.</title>
        <authorList>
            <person name="Kalwasinska A."/>
        </authorList>
    </citation>
    <scope>NUCLEOTIDE SEQUENCE [LARGE SCALE GENOMIC DNA]</scope>
    <source>
        <strain evidence="3 4">H11</strain>
    </source>
</reference>
<keyword evidence="1" id="KW-0472">Membrane</keyword>
<proteinExistence type="predicted"/>
<feature type="transmembrane region" description="Helical" evidence="1">
    <location>
        <begin position="35"/>
        <end position="56"/>
    </location>
</feature>
<sequence length="61" mass="6706">MLSKLFPFSLTLTILMLLPAVTVFAEENGEGGTGFTEVIFTIVGVGAIILFIFYMFRDNAK</sequence>
<gene>
    <name evidence="3" type="ORF">HCN83_06480</name>
</gene>
<evidence type="ECO:0000256" key="1">
    <source>
        <dbReference type="SAM" id="Phobius"/>
    </source>
</evidence>
<keyword evidence="1" id="KW-0812">Transmembrane</keyword>
<organism evidence="3 4">
    <name type="scientific">Alkalicoccus luteus</name>
    <dbReference type="NCBI Taxonomy" id="1237094"/>
    <lineage>
        <taxon>Bacteria</taxon>
        <taxon>Bacillati</taxon>
        <taxon>Bacillota</taxon>
        <taxon>Bacilli</taxon>
        <taxon>Bacillales</taxon>
        <taxon>Bacillaceae</taxon>
        <taxon>Alkalicoccus</taxon>
    </lineage>
</organism>
<name>A0A969PX38_9BACI</name>
<dbReference type="RefSeq" id="WP_168005636.1">
    <property type="nucleotide sequence ID" value="NZ_JAATHJ010000007.1"/>
</dbReference>
<accession>A0A969PX38</accession>
<keyword evidence="4" id="KW-1185">Reference proteome</keyword>